<keyword evidence="1" id="KW-1133">Transmembrane helix</keyword>
<sequence length="188" mass="19096">MNKYLLTGLFALLASPALAHLPPEEHGSFLAGVSHPLFGLDHVLAMLAVGVWALQIGGKALWAVPAGFVGAMTLGYIGGITGLPLPFVEPMILASAIVIGLLVSFAVRPGLWGGVAIAAFFGLFHGHAHGAELGAAHAMGFGVGFIFATAALHAAGIVMAQFMARAHPLAPRFLGAASALLGLSLVFG</sequence>
<evidence type="ECO:0000256" key="2">
    <source>
        <dbReference type="SAM" id="SignalP"/>
    </source>
</evidence>
<feature type="chain" id="PRO_5012471341" evidence="2">
    <location>
        <begin position="20"/>
        <end position="188"/>
    </location>
</feature>
<keyword evidence="1" id="KW-0472">Membrane</keyword>
<gene>
    <name evidence="3" type="ORF">CEW89_05260</name>
</gene>
<dbReference type="STRING" id="1758178.GCA_001550095_00527"/>
<organism evidence="3 4">
    <name type="scientific">Celeribacter ethanolicus</name>
    <dbReference type="NCBI Taxonomy" id="1758178"/>
    <lineage>
        <taxon>Bacteria</taxon>
        <taxon>Pseudomonadati</taxon>
        <taxon>Pseudomonadota</taxon>
        <taxon>Alphaproteobacteria</taxon>
        <taxon>Rhodobacterales</taxon>
        <taxon>Roseobacteraceae</taxon>
        <taxon>Celeribacter</taxon>
    </lineage>
</organism>
<reference evidence="3 4" key="1">
    <citation type="submission" date="2017-06" db="EMBL/GenBank/DDBJ databases">
        <title>Celeribacter sp. TSPH2 complete genome sequence.</title>
        <authorList>
            <person name="Woo J.-H."/>
            <person name="Kim H.-S."/>
        </authorList>
    </citation>
    <scope>NUCLEOTIDE SEQUENCE [LARGE SCALE GENOMIC DNA]</scope>
    <source>
        <strain evidence="3 4">TSPH2</strain>
    </source>
</reference>
<dbReference type="AlphaFoldDB" id="A0A291GA11"/>
<feature type="transmembrane region" description="Helical" evidence="1">
    <location>
        <begin position="61"/>
        <end position="85"/>
    </location>
</feature>
<dbReference type="Proteomes" id="UP000217935">
    <property type="component" value="Chromosome"/>
</dbReference>
<dbReference type="OrthoDB" id="9808192at2"/>
<feature type="transmembrane region" description="Helical" evidence="1">
    <location>
        <begin position="91"/>
        <end position="124"/>
    </location>
</feature>
<proteinExistence type="predicted"/>
<name>A0A291GA11_9RHOB</name>
<dbReference type="PIRSF" id="PIRSF016919">
    <property type="entry name" value="HupE_UreJ"/>
    <property type="match status" value="1"/>
</dbReference>
<keyword evidence="4" id="KW-1185">Reference proteome</keyword>
<accession>A0A291GA11</accession>
<dbReference type="KEGG" id="ceh:CEW89_05260"/>
<dbReference type="RefSeq" id="WP_066704950.1">
    <property type="nucleotide sequence ID" value="NZ_CP022196.1"/>
</dbReference>
<keyword evidence="1" id="KW-0812">Transmembrane</keyword>
<keyword evidence="2" id="KW-0732">Signal</keyword>
<dbReference type="Pfam" id="PF04955">
    <property type="entry name" value="HupE_UreJ"/>
    <property type="match status" value="1"/>
</dbReference>
<dbReference type="EMBL" id="CP022196">
    <property type="protein sequence ID" value="ATG47031.1"/>
    <property type="molecule type" value="Genomic_DNA"/>
</dbReference>
<dbReference type="InterPro" id="IPR007038">
    <property type="entry name" value="HupE_UreJ"/>
</dbReference>
<evidence type="ECO:0000256" key="1">
    <source>
        <dbReference type="SAM" id="Phobius"/>
    </source>
</evidence>
<evidence type="ECO:0000313" key="3">
    <source>
        <dbReference type="EMBL" id="ATG47031.1"/>
    </source>
</evidence>
<feature type="transmembrane region" description="Helical" evidence="1">
    <location>
        <begin position="35"/>
        <end position="54"/>
    </location>
</feature>
<protein>
    <submittedName>
        <fullName evidence="3">Protein hupE</fullName>
    </submittedName>
</protein>
<feature type="transmembrane region" description="Helical" evidence="1">
    <location>
        <begin position="136"/>
        <end position="163"/>
    </location>
</feature>
<evidence type="ECO:0000313" key="4">
    <source>
        <dbReference type="Proteomes" id="UP000217935"/>
    </source>
</evidence>
<feature type="signal peptide" evidence="2">
    <location>
        <begin position="1"/>
        <end position="19"/>
    </location>
</feature>